<dbReference type="PROSITE" id="PS50262">
    <property type="entry name" value="G_PROTEIN_RECEP_F1_2"/>
    <property type="match status" value="1"/>
</dbReference>
<evidence type="ECO:0000256" key="3">
    <source>
        <dbReference type="ARBA" id="ARBA00022692"/>
    </source>
</evidence>
<evidence type="ECO:0000256" key="5">
    <source>
        <dbReference type="ARBA" id="ARBA00023040"/>
    </source>
</evidence>
<evidence type="ECO:0000256" key="6">
    <source>
        <dbReference type="ARBA" id="ARBA00023136"/>
    </source>
</evidence>
<evidence type="ECO:0000256" key="11">
    <source>
        <dbReference type="SAM" id="SignalP"/>
    </source>
</evidence>
<comment type="subcellular location">
    <subcellularLocation>
        <location evidence="1">Cell membrane</location>
        <topology evidence="1">Multi-pass membrane protein</topology>
    </subcellularLocation>
</comment>
<feature type="signal peptide" evidence="11">
    <location>
        <begin position="1"/>
        <end position="26"/>
    </location>
</feature>
<proteinExistence type="inferred from homology"/>
<dbReference type="PANTHER" id="PTHR46925:SF2">
    <property type="entry name" value="G-PROTEIN COUPLED RECEPTOR TKR-1-RELATED"/>
    <property type="match status" value="1"/>
</dbReference>
<keyword evidence="4 10" id="KW-1133">Transmembrane helix</keyword>
<dbReference type="SUPFAM" id="SSF81321">
    <property type="entry name" value="Family A G protein-coupled receptor-like"/>
    <property type="match status" value="1"/>
</dbReference>
<evidence type="ECO:0000256" key="10">
    <source>
        <dbReference type="SAM" id="Phobius"/>
    </source>
</evidence>
<feature type="transmembrane region" description="Helical" evidence="10">
    <location>
        <begin position="231"/>
        <end position="261"/>
    </location>
</feature>
<evidence type="ECO:0000256" key="2">
    <source>
        <dbReference type="ARBA" id="ARBA00022475"/>
    </source>
</evidence>
<feature type="transmembrane region" description="Helical" evidence="10">
    <location>
        <begin position="282"/>
        <end position="303"/>
    </location>
</feature>
<keyword evidence="13" id="KW-1185">Reference proteome</keyword>
<dbReference type="PANTHER" id="PTHR46925">
    <property type="entry name" value="G-PROTEIN COUPLED RECEPTOR TKR-1-RELATED"/>
    <property type="match status" value="1"/>
</dbReference>
<feature type="chain" id="PRO_5038124540" evidence="11">
    <location>
        <begin position="27"/>
        <end position="403"/>
    </location>
</feature>
<evidence type="ECO:0000256" key="7">
    <source>
        <dbReference type="ARBA" id="ARBA00023170"/>
    </source>
</evidence>
<dbReference type="WBParaSite" id="PSAMB.scaffold93size81355.g1688.t1">
    <property type="protein sequence ID" value="PSAMB.scaffold93size81355.g1688.t1"/>
    <property type="gene ID" value="PSAMB.scaffold93size81355.g1688"/>
</dbReference>
<dbReference type="Gene3D" id="1.20.1070.10">
    <property type="entry name" value="Rhodopsin 7-helix transmembrane proteins"/>
    <property type="match status" value="1"/>
</dbReference>
<dbReference type="PRINTS" id="PR00237">
    <property type="entry name" value="GPCRRHODOPSN"/>
</dbReference>
<feature type="transmembrane region" description="Helical" evidence="10">
    <location>
        <begin position="339"/>
        <end position="364"/>
    </location>
</feature>
<dbReference type="InterPro" id="IPR000276">
    <property type="entry name" value="GPCR_Rhodpsn"/>
</dbReference>
<protein>
    <submittedName>
        <fullName evidence="14">G-protein coupled receptors family 1 profile domain-containing protein</fullName>
    </submittedName>
</protein>
<evidence type="ECO:0000256" key="4">
    <source>
        <dbReference type="ARBA" id="ARBA00022989"/>
    </source>
</evidence>
<feature type="transmembrane region" description="Helical" evidence="10">
    <location>
        <begin position="168"/>
        <end position="193"/>
    </location>
</feature>
<keyword evidence="11" id="KW-0732">Signal</keyword>
<evidence type="ECO:0000313" key="14">
    <source>
        <dbReference type="WBParaSite" id="PSAMB.scaffold93size81355.g1688.t1"/>
    </source>
</evidence>
<dbReference type="PROSITE" id="PS00237">
    <property type="entry name" value="G_PROTEIN_RECEP_F1_1"/>
    <property type="match status" value="1"/>
</dbReference>
<dbReference type="Pfam" id="PF00001">
    <property type="entry name" value="7tm_1"/>
    <property type="match status" value="1"/>
</dbReference>
<keyword evidence="3 9" id="KW-0812">Transmembrane</keyword>
<evidence type="ECO:0000313" key="13">
    <source>
        <dbReference type="Proteomes" id="UP000887566"/>
    </source>
</evidence>
<feature type="domain" description="G-protein coupled receptors family 1 profile" evidence="12">
    <location>
        <begin position="184"/>
        <end position="403"/>
    </location>
</feature>
<evidence type="ECO:0000256" key="1">
    <source>
        <dbReference type="ARBA" id="ARBA00004651"/>
    </source>
</evidence>
<name>A0A914XSP5_9BILA</name>
<dbReference type="GO" id="GO:0004995">
    <property type="term" value="F:tachykinin receptor activity"/>
    <property type="evidence" value="ECO:0007669"/>
    <property type="project" value="InterPro"/>
</dbReference>
<keyword evidence="7 9" id="KW-0675">Receptor</keyword>
<feature type="transmembrane region" description="Helical" evidence="10">
    <location>
        <begin position="205"/>
        <end position="225"/>
    </location>
</feature>
<evidence type="ECO:0000256" key="9">
    <source>
        <dbReference type="RuleBase" id="RU000688"/>
    </source>
</evidence>
<comment type="similarity">
    <text evidence="9">Belongs to the G-protein coupled receptor 1 family.</text>
</comment>
<keyword evidence="2" id="KW-1003">Cell membrane</keyword>
<evidence type="ECO:0000256" key="8">
    <source>
        <dbReference type="ARBA" id="ARBA00023224"/>
    </source>
</evidence>
<reference evidence="14" key="1">
    <citation type="submission" date="2022-11" db="UniProtKB">
        <authorList>
            <consortium name="WormBaseParasite"/>
        </authorList>
    </citation>
    <scope>IDENTIFICATION</scope>
</reference>
<organism evidence="13 14">
    <name type="scientific">Plectus sambesii</name>
    <dbReference type="NCBI Taxonomy" id="2011161"/>
    <lineage>
        <taxon>Eukaryota</taxon>
        <taxon>Metazoa</taxon>
        <taxon>Ecdysozoa</taxon>
        <taxon>Nematoda</taxon>
        <taxon>Chromadorea</taxon>
        <taxon>Plectida</taxon>
        <taxon>Plectina</taxon>
        <taxon>Plectoidea</taxon>
        <taxon>Plectidae</taxon>
        <taxon>Plectus</taxon>
    </lineage>
</organism>
<keyword evidence="5 9" id="KW-0297">G-protein coupled receptor</keyword>
<dbReference type="Proteomes" id="UP000887566">
    <property type="component" value="Unplaced"/>
</dbReference>
<dbReference type="AlphaFoldDB" id="A0A914XSP5"/>
<sequence>MSRPDGRALFFFTALTLMHRSTEGLAAGVVRLSSLRSSPPLPILCPFVAICCCVPPRSSASTSRLSSLNRRLSLRTRTSSIPFQLRTDAHSSFGVFIRSCAMEKRTRANLSDLSHCRLNDTFELNESFMADMSAMGCNCSVLQHFNREEMESLHCGPFPFVHPLLIQIGYVLLFSALILLAVGGNLTVIWIVLRHKRMRTVTNYFLLNLAIADASISVFNLGFSWTFNLYYVWIFGYAYCVFNNFMGIVPTCASVFTMVVMSCDRYVAIVHPLRKRLSKKKTISIIVLIWVLALTCGVPMLLYSKLDKLYFYSEADGSVYVDPICLSDNYPDGKAHTSYLFAVYNNFLVIINYALPLVVLLVAYARVACALWSSETIGDTRHQDSINSKRRVVKMLAAVVFIF</sequence>
<dbReference type="InterPro" id="IPR001681">
    <property type="entry name" value="Neurokn_rcpt"/>
</dbReference>
<dbReference type="InterPro" id="IPR017452">
    <property type="entry name" value="GPCR_Rhodpsn_7TM"/>
</dbReference>
<evidence type="ECO:0000259" key="12">
    <source>
        <dbReference type="PROSITE" id="PS50262"/>
    </source>
</evidence>
<accession>A0A914XSP5</accession>
<keyword evidence="8 9" id="KW-0807">Transducer</keyword>
<keyword evidence="6 10" id="KW-0472">Membrane</keyword>
<dbReference type="GO" id="GO:0005886">
    <property type="term" value="C:plasma membrane"/>
    <property type="evidence" value="ECO:0007669"/>
    <property type="project" value="UniProtKB-SubCell"/>
</dbReference>